<evidence type="ECO:0008006" key="7">
    <source>
        <dbReference type="Google" id="ProtNLM"/>
    </source>
</evidence>
<keyword evidence="3" id="KW-1015">Disulfide bond</keyword>
<dbReference type="GO" id="GO:0006508">
    <property type="term" value="P:proteolysis"/>
    <property type="evidence" value="ECO:0007669"/>
    <property type="project" value="TreeGrafter"/>
</dbReference>
<evidence type="ECO:0000313" key="6">
    <source>
        <dbReference type="EMBL" id="MPL54781.1"/>
    </source>
</evidence>
<reference evidence="6" key="1">
    <citation type="submission" date="2019-08" db="EMBL/GenBank/DDBJ databases">
        <authorList>
            <person name="Kucharzyk K."/>
            <person name="Murdoch R.W."/>
            <person name="Higgins S."/>
            <person name="Loffler F."/>
        </authorList>
    </citation>
    <scope>NUCLEOTIDE SEQUENCE</scope>
</reference>
<feature type="domain" description="Secretion system C-terminal sorting" evidence="5">
    <location>
        <begin position="332"/>
        <end position="408"/>
    </location>
</feature>
<evidence type="ECO:0000259" key="4">
    <source>
        <dbReference type="Pfam" id="PF13098"/>
    </source>
</evidence>
<dbReference type="NCBIfam" id="TIGR04183">
    <property type="entry name" value="Por_Secre_tail"/>
    <property type="match status" value="1"/>
</dbReference>
<dbReference type="PANTHER" id="PTHR46130:SF3">
    <property type="entry name" value="CHROMOSOME UNDETERMINED SCAFFOLD_33, WHOLE GENOME SHOTGUN SEQUENCE"/>
    <property type="match status" value="1"/>
</dbReference>
<evidence type="ECO:0000256" key="1">
    <source>
        <dbReference type="ARBA" id="ARBA00022729"/>
    </source>
</evidence>
<evidence type="ECO:0000259" key="5">
    <source>
        <dbReference type="Pfam" id="PF18962"/>
    </source>
</evidence>
<dbReference type="Gene3D" id="3.40.30.10">
    <property type="entry name" value="Glutaredoxin"/>
    <property type="match status" value="1"/>
</dbReference>
<organism evidence="6">
    <name type="scientific">bioreactor metagenome</name>
    <dbReference type="NCBI Taxonomy" id="1076179"/>
    <lineage>
        <taxon>unclassified sequences</taxon>
        <taxon>metagenomes</taxon>
        <taxon>ecological metagenomes</taxon>
    </lineage>
</organism>
<evidence type="ECO:0000256" key="3">
    <source>
        <dbReference type="ARBA" id="ARBA00023157"/>
    </source>
</evidence>
<comment type="caution">
    <text evidence="6">The sequence shown here is derived from an EMBL/GenBank/DDBJ whole genome shotgun (WGS) entry which is preliminary data.</text>
</comment>
<dbReference type="InterPro" id="IPR026444">
    <property type="entry name" value="Secre_tail"/>
</dbReference>
<dbReference type="InterPro" id="IPR043543">
    <property type="entry name" value="PAPPA/PAPPA2"/>
</dbReference>
<dbReference type="Pfam" id="PF18962">
    <property type="entry name" value="Por_Secre_tail"/>
    <property type="match status" value="1"/>
</dbReference>
<dbReference type="PANTHER" id="PTHR46130">
    <property type="entry name" value="LAMGL DOMAIN-CONTAINING PROTEIN"/>
    <property type="match status" value="1"/>
</dbReference>
<protein>
    <recommendedName>
        <fullName evidence="7">Thioredoxin domain-containing protein</fullName>
    </recommendedName>
</protein>
<dbReference type="AlphaFoldDB" id="A0A644SLW4"/>
<dbReference type="Pfam" id="PF13098">
    <property type="entry name" value="Thioredoxin_2"/>
    <property type="match status" value="1"/>
</dbReference>
<feature type="domain" description="Thioredoxin-like fold" evidence="4">
    <location>
        <begin position="35"/>
        <end position="121"/>
    </location>
</feature>
<dbReference type="GO" id="GO:0005615">
    <property type="term" value="C:extracellular space"/>
    <property type="evidence" value="ECO:0007669"/>
    <property type="project" value="TreeGrafter"/>
</dbReference>
<keyword evidence="1" id="KW-0732">Signal</keyword>
<keyword evidence="2" id="KW-0677">Repeat</keyword>
<proteinExistence type="predicted"/>
<name>A0A644SLW4_9ZZZZ</name>
<dbReference type="InterPro" id="IPR012336">
    <property type="entry name" value="Thioredoxin-like_fold"/>
</dbReference>
<dbReference type="EMBL" id="VSSQ01000001">
    <property type="protein sequence ID" value="MPL54781.1"/>
    <property type="molecule type" value="Genomic_DNA"/>
</dbReference>
<evidence type="ECO:0000256" key="2">
    <source>
        <dbReference type="ARBA" id="ARBA00022737"/>
    </source>
</evidence>
<gene>
    <name evidence="6" type="ORF">SDC9_00247</name>
</gene>
<dbReference type="InterPro" id="IPR011936">
    <property type="entry name" value="Myxo_disulph_rpt"/>
</dbReference>
<dbReference type="GO" id="GO:0004222">
    <property type="term" value="F:metalloendopeptidase activity"/>
    <property type="evidence" value="ECO:0007669"/>
    <property type="project" value="TreeGrafter"/>
</dbReference>
<dbReference type="SUPFAM" id="SSF52833">
    <property type="entry name" value="Thioredoxin-like"/>
    <property type="match status" value="1"/>
</dbReference>
<dbReference type="NCBIfam" id="TIGR02232">
    <property type="entry name" value="myxo_disulf_rpt"/>
    <property type="match status" value="5"/>
</dbReference>
<accession>A0A644SLW4</accession>
<dbReference type="InterPro" id="IPR036249">
    <property type="entry name" value="Thioredoxin-like_sf"/>
</dbReference>
<sequence length="409" mass="43892">MKLKFTFLGLFFFVLFQANDLFKTLQNKPMKNASSLVVFYRPDCPYCIKLDEEIGKNADLSDEIKSKFNVSVIDITTKEGRKIAAYYGVNKVPAIIKYDSKNEQFENIIGFQKSNVLRNLLFNNKKSIKISKNLTTTSICGNGIVESGESCDDGNMVNGDGCSNTCSIEAFCGNGIVESGETCDDGNTVNGDGCSNTCKVETAVCGNGIVENGESCDDGNMVNGDGCSNTCTVETMCGNGIVESGESCDDGNTVNGDGCSYTCKVEIAVCGNGMVESGESCDDGNMVNGDGCNNTCTVQSGWSCTGNPSVCSNTLGVDEISSQGVFNLIVAPNPVVDKLHIQFFLPKKSNVEITVIDISGKQVFQSKISNLIIGLNEIDLPFKNKLSSGTYILKMKFANEVLTKKLMVK</sequence>
<dbReference type="Pfam" id="PF13948">
    <property type="entry name" value="DUF4215"/>
    <property type="match status" value="3"/>
</dbReference>
<dbReference type="GO" id="GO:0007166">
    <property type="term" value="P:cell surface receptor signaling pathway"/>
    <property type="evidence" value="ECO:0007669"/>
    <property type="project" value="TreeGrafter"/>
</dbReference>